<accession>A0A0N5AL81</accession>
<name>A0A0N5AL81_9BILA</name>
<reference evidence="2" key="1">
    <citation type="submission" date="2017-02" db="UniProtKB">
        <authorList>
            <consortium name="WormBaseParasite"/>
        </authorList>
    </citation>
    <scope>IDENTIFICATION</scope>
</reference>
<keyword evidence="1" id="KW-1185">Reference proteome</keyword>
<organism evidence="1 2">
    <name type="scientific">Syphacia muris</name>
    <dbReference type="NCBI Taxonomy" id="451379"/>
    <lineage>
        <taxon>Eukaryota</taxon>
        <taxon>Metazoa</taxon>
        <taxon>Ecdysozoa</taxon>
        <taxon>Nematoda</taxon>
        <taxon>Chromadorea</taxon>
        <taxon>Rhabditida</taxon>
        <taxon>Spirurina</taxon>
        <taxon>Oxyuridomorpha</taxon>
        <taxon>Oxyuroidea</taxon>
        <taxon>Oxyuridae</taxon>
        <taxon>Syphacia</taxon>
    </lineage>
</organism>
<dbReference type="AlphaFoldDB" id="A0A0N5AL81"/>
<dbReference type="WBParaSite" id="SMUV_0000528501-mRNA-1">
    <property type="protein sequence ID" value="SMUV_0000528501-mRNA-1"/>
    <property type="gene ID" value="SMUV_0000528501"/>
</dbReference>
<dbReference type="Proteomes" id="UP000046393">
    <property type="component" value="Unplaced"/>
</dbReference>
<evidence type="ECO:0000313" key="1">
    <source>
        <dbReference type="Proteomes" id="UP000046393"/>
    </source>
</evidence>
<protein>
    <submittedName>
        <fullName evidence="2">SAM-dependent methyltransferase</fullName>
    </submittedName>
</protein>
<proteinExistence type="predicted"/>
<evidence type="ECO:0000313" key="2">
    <source>
        <dbReference type="WBParaSite" id="SMUV_0000528501-mRNA-1"/>
    </source>
</evidence>
<sequence>MADTRLWTFEWARWWPSRTLVGLNSNNFQQLNADDWLSVLEVYPESAHEVDARKPAGRFILSFSAIRRH</sequence>